<name>A0A410WY24_9BACL</name>
<feature type="domain" description="LysR substrate-binding" evidence="1">
    <location>
        <begin position="30"/>
        <end position="93"/>
    </location>
</feature>
<evidence type="ECO:0000313" key="2">
    <source>
        <dbReference type="EMBL" id="QAV19339.1"/>
    </source>
</evidence>
<dbReference type="EMBL" id="CP026520">
    <property type="protein sequence ID" value="QAV19339.1"/>
    <property type="molecule type" value="Genomic_DNA"/>
</dbReference>
<dbReference type="Proteomes" id="UP000288943">
    <property type="component" value="Chromosome"/>
</dbReference>
<proteinExistence type="predicted"/>
<organism evidence="2 3">
    <name type="scientific">Paenibacillus chitinolyticus</name>
    <dbReference type="NCBI Taxonomy" id="79263"/>
    <lineage>
        <taxon>Bacteria</taxon>
        <taxon>Bacillati</taxon>
        <taxon>Bacillota</taxon>
        <taxon>Bacilli</taxon>
        <taxon>Bacillales</taxon>
        <taxon>Paenibacillaceae</taxon>
        <taxon>Paenibacillus</taxon>
    </lineage>
</organism>
<dbReference type="InterPro" id="IPR005119">
    <property type="entry name" value="LysR_subst-bd"/>
</dbReference>
<dbReference type="Gene3D" id="3.40.190.290">
    <property type="match status" value="1"/>
</dbReference>
<dbReference type="Pfam" id="PF03466">
    <property type="entry name" value="LysR_substrate"/>
    <property type="match status" value="1"/>
</dbReference>
<gene>
    <name evidence="2" type="ORF">PC41400_17350</name>
</gene>
<dbReference type="KEGG" id="pchi:PC41400_17350"/>
<sequence length="101" mass="11298">MHRKSGFLPQHFHNSGEFVIIITCGFRFIESSVQTGLAATLLPASVLTGECADLGIYPIPEKYRFTQTSLIHRKDRFKSKAFTAFSDMIRESMAKADDLVG</sequence>
<protein>
    <recommendedName>
        <fullName evidence="1">LysR substrate-binding domain-containing protein</fullName>
    </recommendedName>
</protein>
<evidence type="ECO:0000313" key="3">
    <source>
        <dbReference type="Proteomes" id="UP000288943"/>
    </source>
</evidence>
<dbReference type="AlphaFoldDB" id="A0A410WY24"/>
<accession>A0A410WY24</accession>
<dbReference type="SUPFAM" id="SSF53850">
    <property type="entry name" value="Periplasmic binding protein-like II"/>
    <property type="match status" value="1"/>
</dbReference>
<evidence type="ECO:0000259" key="1">
    <source>
        <dbReference type="Pfam" id="PF03466"/>
    </source>
</evidence>
<reference evidence="2 3" key="1">
    <citation type="submission" date="2018-01" db="EMBL/GenBank/DDBJ databases">
        <title>The whole genome sequencing and assembly of Paenibacillus chitinolyticus KCCM 41400 strain.</title>
        <authorList>
            <person name="Kim J.-Y."/>
            <person name="Park M.-K."/>
            <person name="Lee Y.-J."/>
            <person name="Yi H."/>
            <person name="Bahn Y.-S."/>
            <person name="Kim J.F."/>
            <person name="Lee D.-W."/>
        </authorList>
    </citation>
    <scope>NUCLEOTIDE SEQUENCE [LARGE SCALE GENOMIC DNA]</scope>
    <source>
        <strain evidence="2 3">KCCM 41400</strain>
    </source>
</reference>